<keyword evidence="9" id="KW-0067">ATP-binding</keyword>
<comment type="caution">
    <text evidence="16">The sequence shown here is derived from an EMBL/GenBank/DDBJ whole genome shotgun (WGS) entry which is preliminary data.</text>
</comment>
<keyword evidence="5" id="KW-0808">Transferase</keyword>
<evidence type="ECO:0000256" key="13">
    <source>
        <dbReference type="SAM" id="Phobius"/>
    </source>
</evidence>
<keyword evidence="10 13" id="KW-1133">Transmembrane helix</keyword>
<evidence type="ECO:0000259" key="15">
    <source>
        <dbReference type="PROSITE" id="PS50885"/>
    </source>
</evidence>
<dbReference type="PANTHER" id="PTHR42878:SF7">
    <property type="entry name" value="SENSOR HISTIDINE KINASE GLRK"/>
    <property type="match status" value="1"/>
</dbReference>
<keyword evidence="11" id="KW-0902">Two-component regulatory system</keyword>
<dbReference type="Gene3D" id="3.30.565.10">
    <property type="entry name" value="Histidine kinase-like ATPase, C-terminal domain"/>
    <property type="match status" value="1"/>
</dbReference>
<dbReference type="InterPro" id="IPR003661">
    <property type="entry name" value="HisK_dim/P_dom"/>
</dbReference>
<sequence length="505" mass="55281">MMIRIPELAQQLASAPEGTRFARRGFSVRTRVLAGMLGLMTLAFAVTGTVVYLLQVKTMDARIDDSLKRSVQEFQVLTARSSDLATAAEPLTAEVLLYTAMQQTLPARHEGMLSLVNQKVRWTAPEVVQTRLENDPGFVAWAAHEAPDEKIMLQTVPTSQSTYRAVSIPLTVTQPRTPAHLVFAYDYAAEKQALNRGFVMYMVVGIVILLAAGTAGWLLVGRFLRPVALLRDTARKISESDLSQRIEVVGRDDLAELTITVNAMLDRVENAMVSQRQLLDDVGHELRTPVTIIQGHLELMDRSDPVDVDQSRDIALAELDRMSLLINDLVTLATSNSVDFVQPVPTNIGTLLDELLDRARPLGERVWRIGHRVEATANVDPQRITQAVLQLCSNAVKFSADGSTITMGTNITAGTNGESVLRIWVRDEGVGIGAEDQSRIFERFGRGRNSKRTEGSGLGLNIVSAIAEAHHGSVGVSSDVGVGSTFVIEIPTSLEREEDEPDTDH</sequence>
<dbReference type="SUPFAM" id="SSF55874">
    <property type="entry name" value="ATPase domain of HSP90 chaperone/DNA topoisomerase II/histidine kinase"/>
    <property type="match status" value="1"/>
</dbReference>
<dbReference type="InterPro" id="IPR036890">
    <property type="entry name" value="HATPase_C_sf"/>
</dbReference>
<dbReference type="RefSeq" id="WP_245348064.1">
    <property type="nucleotide sequence ID" value="NZ_BAAAMI010000011.1"/>
</dbReference>
<evidence type="ECO:0000256" key="11">
    <source>
        <dbReference type="ARBA" id="ARBA00023012"/>
    </source>
</evidence>
<dbReference type="PANTHER" id="PTHR42878">
    <property type="entry name" value="TWO-COMPONENT HISTIDINE KINASE"/>
    <property type="match status" value="1"/>
</dbReference>
<evidence type="ECO:0000256" key="12">
    <source>
        <dbReference type="ARBA" id="ARBA00039401"/>
    </source>
</evidence>
<feature type="transmembrane region" description="Helical" evidence="13">
    <location>
        <begin position="32"/>
        <end position="54"/>
    </location>
</feature>
<comment type="subcellular location">
    <subcellularLocation>
        <location evidence="2">Cell membrane</location>
    </subcellularLocation>
</comment>
<dbReference type="InterPro" id="IPR005467">
    <property type="entry name" value="His_kinase_dom"/>
</dbReference>
<feature type="transmembrane region" description="Helical" evidence="13">
    <location>
        <begin position="198"/>
        <end position="220"/>
    </location>
</feature>
<evidence type="ECO:0000313" key="16">
    <source>
        <dbReference type="EMBL" id="MBP2373845.1"/>
    </source>
</evidence>
<dbReference type="Pfam" id="PF00512">
    <property type="entry name" value="HisKA"/>
    <property type="match status" value="1"/>
</dbReference>
<organism evidence="16 17">
    <name type="scientific">Paeniglutamicibacter psychrophenolicus</name>
    <dbReference type="NCBI Taxonomy" id="257454"/>
    <lineage>
        <taxon>Bacteria</taxon>
        <taxon>Bacillati</taxon>
        <taxon>Actinomycetota</taxon>
        <taxon>Actinomycetes</taxon>
        <taxon>Micrococcales</taxon>
        <taxon>Micrococcaceae</taxon>
        <taxon>Paeniglutamicibacter</taxon>
    </lineage>
</organism>
<proteinExistence type="predicted"/>
<dbReference type="SUPFAM" id="SSF158472">
    <property type="entry name" value="HAMP domain-like"/>
    <property type="match status" value="1"/>
</dbReference>
<dbReference type="Gene3D" id="1.10.287.130">
    <property type="match status" value="1"/>
</dbReference>
<dbReference type="SMART" id="SM00387">
    <property type="entry name" value="HATPase_c"/>
    <property type="match status" value="1"/>
</dbReference>
<protein>
    <recommendedName>
        <fullName evidence="12">Sensor-like histidine kinase SenX3</fullName>
        <ecNumber evidence="3">2.7.13.3</ecNumber>
    </recommendedName>
</protein>
<dbReference type="SMART" id="SM00388">
    <property type="entry name" value="HisKA"/>
    <property type="match status" value="1"/>
</dbReference>
<evidence type="ECO:0000256" key="4">
    <source>
        <dbReference type="ARBA" id="ARBA00022553"/>
    </source>
</evidence>
<gene>
    <name evidence="16" type="ORF">JOF46_001757</name>
</gene>
<keyword evidence="4" id="KW-0597">Phosphoprotein</keyword>
<keyword evidence="8 16" id="KW-0418">Kinase</keyword>
<dbReference type="PROSITE" id="PS50109">
    <property type="entry name" value="HIS_KIN"/>
    <property type="match status" value="1"/>
</dbReference>
<comment type="catalytic activity">
    <reaction evidence="1">
        <text>ATP + protein L-histidine = ADP + protein N-phospho-L-histidine.</text>
        <dbReference type="EC" id="2.7.13.3"/>
    </reaction>
</comment>
<evidence type="ECO:0000256" key="8">
    <source>
        <dbReference type="ARBA" id="ARBA00022777"/>
    </source>
</evidence>
<dbReference type="InterPro" id="IPR003660">
    <property type="entry name" value="HAMP_dom"/>
</dbReference>
<dbReference type="PROSITE" id="PS50885">
    <property type="entry name" value="HAMP"/>
    <property type="match status" value="1"/>
</dbReference>
<dbReference type="SUPFAM" id="SSF47384">
    <property type="entry name" value="Homodimeric domain of signal transducing histidine kinase"/>
    <property type="match status" value="1"/>
</dbReference>
<dbReference type="InterPro" id="IPR050351">
    <property type="entry name" value="BphY/WalK/GraS-like"/>
</dbReference>
<dbReference type="Pfam" id="PF02518">
    <property type="entry name" value="HATPase_c"/>
    <property type="match status" value="1"/>
</dbReference>
<evidence type="ECO:0000256" key="6">
    <source>
        <dbReference type="ARBA" id="ARBA00022692"/>
    </source>
</evidence>
<evidence type="ECO:0000256" key="5">
    <source>
        <dbReference type="ARBA" id="ARBA00022679"/>
    </source>
</evidence>
<dbReference type="EMBL" id="JAGIOE010000001">
    <property type="protein sequence ID" value="MBP2373845.1"/>
    <property type="molecule type" value="Genomic_DNA"/>
</dbReference>
<dbReference type="CDD" id="cd06225">
    <property type="entry name" value="HAMP"/>
    <property type="match status" value="1"/>
</dbReference>
<evidence type="ECO:0000256" key="2">
    <source>
        <dbReference type="ARBA" id="ARBA00004236"/>
    </source>
</evidence>
<keyword evidence="7" id="KW-0547">Nucleotide-binding</keyword>
<dbReference type="Gene3D" id="6.10.340.10">
    <property type="match status" value="1"/>
</dbReference>
<dbReference type="EC" id="2.7.13.3" evidence="3"/>
<dbReference type="InterPro" id="IPR004358">
    <property type="entry name" value="Sig_transdc_His_kin-like_C"/>
</dbReference>
<name>A0ABS4WCC4_9MICC</name>
<evidence type="ECO:0000256" key="9">
    <source>
        <dbReference type="ARBA" id="ARBA00022840"/>
    </source>
</evidence>
<evidence type="ECO:0000259" key="14">
    <source>
        <dbReference type="PROSITE" id="PS50109"/>
    </source>
</evidence>
<evidence type="ECO:0000256" key="1">
    <source>
        <dbReference type="ARBA" id="ARBA00000085"/>
    </source>
</evidence>
<dbReference type="InterPro" id="IPR036097">
    <property type="entry name" value="HisK_dim/P_sf"/>
</dbReference>
<dbReference type="PRINTS" id="PR00344">
    <property type="entry name" value="BCTRLSENSOR"/>
</dbReference>
<dbReference type="GO" id="GO:0016301">
    <property type="term" value="F:kinase activity"/>
    <property type="evidence" value="ECO:0007669"/>
    <property type="project" value="UniProtKB-KW"/>
</dbReference>
<keyword evidence="17" id="KW-1185">Reference proteome</keyword>
<dbReference type="SMART" id="SM00304">
    <property type="entry name" value="HAMP"/>
    <property type="match status" value="1"/>
</dbReference>
<reference evidence="16 17" key="1">
    <citation type="submission" date="2021-03" db="EMBL/GenBank/DDBJ databases">
        <title>Sequencing the genomes of 1000 actinobacteria strains.</title>
        <authorList>
            <person name="Klenk H.-P."/>
        </authorList>
    </citation>
    <scope>NUCLEOTIDE SEQUENCE [LARGE SCALE GENOMIC DNA]</scope>
    <source>
        <strain evidence="16 17">DSM 15454</strain>
    </source>
</reference>
<keyword evidence="13" id="KW-0472">Membrane</keyword>
<accession>A0ABS4WCC4</accession>
<evidence type="ECO:0000256" key="10">
    <source>
        <dbReference type="ARBA" id="ARBA00022989"/>
    </source>
</evidence>
<dbReference type="InterPro" id="IPR003594">
    <property type="entry name" value="HATPase_dom"/>
</dbReference>
<evidence type="ECO:0000256" key="3">
    <source>
        <dbReference type="ARBA" id="ARBA00012438"/>
    </source>
</evidence>
<feature type="domain" description="Histidine kinase" evidence="14">
    <location>
        <begin position="281"/>
        <end position="494"/>
    </location>
</feature>
<dbReference type="CDD" id="cd00075">
    <property type="entry name" value="HATPase"/>
    <property type="match status" value="1"/>
</dbReference>
<dbReference type="Pfam" id="PF00672">
    <property type="entry name" value="HAMP"/>
    <property type="match status" value="1"/>
</dbReference>
<dbReference type="Proteomes" id="UP000766570">
    <property type="component" value="Unassembled WGS sequence"/>
</dbReference>
<dbReference type="CDD" id="cd00082">
    <property type="entry name" value="HisKA"/>
    <property type="match status" value="1"/>
</dbReference>
<feature type="domain" description="HAMP" evidence="15">
    <location>
        <begin position="221"/>
        <end position="273"/>
    </location>
</feature>
<evidence type="ECO:0000256" key="7">
    <source>
        <dbReference type="ARBA" id="ARBA00022741"/>
    </source>
</evidence>
<evidence type="ECO:0000313" key="17">
    <source>
        <dbReference type="Proteomes" id="UP000766570"/>
    </source>
</evidence>
<keyword evidence="6 13" id="KW-0812">Transmembrane</keyword>